<name>A0A6J4R6Q0_9ACTN</name>
<evidence type="ECO:0000313" key="2">
    <source>
        <dbReference type="EMBL" id="CAA9464329.1"/>
    </source>
</evidence>
<accession>A0A6J4R6Q0</accession>
<gene>
    <name evidence="2" type="ORF">AVDCRST_MAG38-553</name>
</gene>
<dbReference type="InterPro" id="IPR006311">
    <property type="entry name" value="TAT_signal"/>
</dbReference>
<evidence type="ECO:0000256" key="1">
    <source>
        <dbReference type="SAM" id="MobiDB-lite"/>
    </source>
</evidence>
<dbReference type="EMBL" id="CADCVJ010000032">
    <property type="protein sequence ID" value="CAA9464329.1"/>
    <property type="molecule type" value="Genomic_DNA"/>
</dbReference>
<dbReference type="AlphaFoldDB" id="A0A6J4R6Q0"/>
<organism evidence="2">
    <name type="scientific">uncultured Solirubrobacteraceae bacterium</name>
    <dbReference type="NCBI Taxonomy" id="1162706"/>
    <lineage>
        <taxon>Bacteria</taxon>
        <taxon>Bacillati</taxon>
        <taxon>Actinomycetota</taxon>
        <taxon>Thermoleophilia</taxon>
        <taxon>Solirubrobacterales</taxon>
        <taxon>Solirubrobacteraceae</taxon>
        <taxon>environmental samples</taxon>
    </lineage>
</organism>
<evidence type="ECO:0008006" key="3">
    <source>
        <dbReference type="Google" id="ProtNLM"/>
    </source>
</evidence>
<dbReference type="PROSITE" id="PS51318">
    <property type="entry name" value="TAT"/>
    <property type="match status" value="1"/>
</dbReference>
<proteinExistence type="predicted"/>
<feature type="compositionally biased region" description="Basic and acidic residues" evidence="1">
    <location>
        <begin position="76"/>
        <end position="109"/>
    </location>
</feature>
<protein>
    <recommendedName>
        <fullName evidence="3">Twin-arginine translocation signal domain-containing protein</fullName>
    </recommendedName>
</protein>
<sequence>MSGERLDELAASTSRRGFLARVSGAVMGLVGAQTVGQLVAPGEAEAYHFCGHIYTTDSCPHPTGLPRIDSRGFPLRARDGKPVDDLGRPIDSEGRPVDSRGRRLTDAEGRPLPPASRTRVCTAVGRDYDIDVRVDGAWYRCCGGHVRKLVDCCSTHPKRINGDRALRGYCYKDRKVFCVMYYDTKVPC</sequence>
<reference evidence="2" key="1">
    <citation type="submission" date="2020-02" db="EMBL/GenBank/DDBJ databases">
        <authorList>
            <person name="Meier V. D."/>
        </authorList>
    </citation>
    <scope>NUCLEOTIDE SEQUENCE</scope>
    <source>
        <strain evidence="2">AVDCRST_MAG38</strain>
    </source>
</reference>
<feature type="region of interest" description="Disordered" evidence="1">
    <location>
        <begin position="70"/>
        <end position="113"/>
    </location>
</feature>